<evidence type="ECO:0008006" key="3">
    <source>
        <dbReference type="Google" id="ProtNLM"/>
    </source>
</evidence>
<reference evidence="1 2" key="1">
    <citation type="submission" date="2019-07" db="EMBL/GenBank/DDBJ databases">
        <title>Whole genome shotgun sequence of Rhodospirillum oryzae NBRC 107573.</title>
        <authorList>
            <person name="Hosoyama A."/>
            <person name="Uohara A."/>
            <person name="Ohji S."/>
            <person name="Ichikawa N."/>
        </authorList>
    </citation>
    <scope>NUCLEOTIDE SEQUENCE [LARGE SCALE GENOMIC DNA]</scope>
    <source>
        <strain evidence="1 2">NBRC 107573</strain>
    </source>
</reference>
<dbReference type="Proteomes" id="UP000321567">
    <property type="component" value="Unassembled WGS sequence"/>
</dbReference>
<keyword evidence="2" id="KW-1185">Reference proteome</keyword>
<protein>
    <recommendedName>
        <fullName evidence="3">NACHT domain-containing protein</fullName>
    </recommendedName>
</protein>
<evidence type="ECO:0000313" key="1">
    <source>
        <dbReference type="EMBL" id="GEO82775.1"/>
    </source>
</evidence>
<sequence length="2151" mass="240636">MENKTDYLGAIASNAGDDFHVWWAAREILRLLDSMTDVVSVKVEGLPPDQIHAELGTHGQVVDVALARTTEAGTVYRYQQLKYSATDPTIDWTWSRLLTPQRKNRPETSVLAKLAGLMKAVNFAGDFAIISNQPLSDSVRTEVARLIDHGETPQPADTELIKKLTTALKLPLSELLTFLKAWDLSGFAAASRLSLESDVIRRLTTMVDADARDDARRLHRRVTTLMLPEGRGEPPVTRETLLLWLGVGGEGILLPAPSRVAPTTPYLRRAMMADLVQAVVATQATPLRIHAGGGCGKTSMVCDLPALLPSGSAVFIYDCYGGGTFRNSDQKRHLPEHAFTQLGNEITAKFLTPFVIRRSTSISVFESFRNRVAAAAELLKEQDKRAFLVLCFDAVDNARIGAQHWKERCFLDDLVQASGWPDNVRIVVSCRTARLGDVGDGIFFTDFEVKSFDIEEVRKLVALHQPSWDPGLAETFENLTGGNPRRIVYAIEGLPTTNVSRAIERLMPKEEGIDPLFKKRVAEAGGLLGDPDAVWRTLDALGRLPRPIPEHILAEIAGIEPRDIHDIATDVGGIVERDGGWSFHDEDFEAFVIDRPGNGGEALLTRAADYLMGLRLEDRYAAYGIAEVLVAAGQLEKLYDLAIQNEEEPKILTPLEWQFVQSRRLSLAIRCCREVNDISNASHLLIASTEALQSRKLLEKLIIDNVDLSVRFAPDEVNRLVMTNQEHKDRRARVRIELARQETHNCRPETARAHLHWWHVHLNENRREDAREPFDVNLEDIASEYEVDRKLCGEKEAFKRLFFWIPKHNIPPVLEIIASRAAGLDPDTLRNAISAYRWIPIALAPLMAAAILADSRITEPCLRIGLEQLATAESTHWPVLRTDEFNYPSILAWPEAVLLICERAIVHADFVPLVGRILDHAFPKPVFKEPHDLHRLQSAAGARHSRAFVLREIVDGSTIEVASWFPPERPIPRIPQDEMRRRSVWSHSPSPEEIWNQTLGETVRVFSRLVRAARVTLCALRTGSLLTAWPEIEQIFGPQIPDPHRLWEDHAVAVLLRNYAVHLMLAGEDGAGLIAPLHQVLKNRSGRSTAHTHAQDLASTLALMPNAHNAALDLLTTLAEETKKAALSASERVERIARYARIALPLDPELAKSLFSQASGAARTVDAEAQSALNAAGKIATKGLGGTHAEQVTLATRLADSAGAVAESLGISQNFPWNEAAAWIVRANEPVGLLVAARWQDEGIAPFSRTLPAILESITGLSLAQRLALATLVSEEQIVAEVSLSKDVKFPDWAIESVLKPLAQQGDPNLFIKMFDALASRPETAPSATIAAMSPLREAVLAWREADEQKDGNSQTGAERLWEQNPCDTSIRDEAGIQAALVGESEKRGPDADQYRQAAERLTRTALRIPFLNRALAVAGNSGEFGQALPAILERWKTYPPIQDWIRTHLPGYIVAALRSLFLWSYEETEILENLLTATGLDNVEQARILLEGIEREGERIPVELLYALTGLVAARAPARDRTTLFDSLLQRVEGRTTHPPKTRVTGLVPPEDNAECVARTIFAAMGDIDRRMRWRASHAARLLARSGDRAWDLLLTRFSAPDEPLFADQPFYRYGALEQLMVTVQRVALENPQAVVGHVDLILDTLRHEVHVVVREVGRSLLLGLADTGYLQLADPTRTFLLKLNRTPFNPVKHEKRKQRIWGYTENKKRKYLFDEIDAIPYWYSPAASMFDIDMEEFLDRLEYWLHEKWGYQENSTLWESEPRLNRLDKIDELYSLESRDHGSLPTIERLSYHNEWHAMMCVLGELIAQKPLVQSDSHESFERWLRRALPTVAPYWLSDMRTPAPLEPRFWGIAPQERAHLKDQSENSEACAKPWGNSIDGEAFENEANGPDGLVAAAAFSLPWGGGLQTVSIHSALVSPDTAHALAQALANTRNNMCFALPDGWRHGNYETDGFRLEAWLLVMEQEPRIDKFDERRGGVRGIPAEPFGLLTQQGLVFDDTQIAWTSPTGVPVLKIAQWGDDEARHGNGWRITADRDFLTDLLLRSKRSLIQLVEISRPVASNKTERHTEWMLHIVDAAGTLTQVKRERRSLGRYLVRRERLDDSTDTLGRWILHRAAELEALRQGANDADCARLERDIEALCIAFRHR</sequence>
<name>A0A512HBG5_9PROT</name>
<dbReference type="EMBL" id="BJZO01000109">
    <property type="protein sequence ID" value="GEO82775.1"/>
    <property type="molecule type" value="Genomic_DNA"/>
</dbReference>
<gene>
    <name evidence="1" type="ORF">ROR02_29060</name>
</gene>
<accession>A0A512HBG5</accession>
<organism evidence="1 2">
    <name type="scientific">Pararhodospirillum oryzae</name>
    <dbReference type="NCBI Taxonomy" id="478448"/>
    <lineage>
        <taxon>Bacteria</taxon>
        <taxon>Pseudomonadati</taxon>
        <taxon>Pseudomonadota</taxon>
        <taxon>Alphaproteobacteria</taxon>
        <taxon>Rhodospirillales</taxon>
        <taxon>Rhodospirillaceae</taxon>
        <taxon>Pararhodospirillum</taxon>
    </lineage>
</organism>
<evidence type="ECO:0000313" key="2">
    <source>
        <dbReference type="Proteomes" id="UP000321567"/>
    </source>
</evidence>
<proteinExistence type="predicted"/>
<comment type="caution">
    <text evidence="1">The sequence shown here is derived from an EMBL/GenBank/DDBJ whole genome shotgun (WGS) entry which is preliminary data.</text>
</comment>